<reference evidence="1" key="1">
    <citation type="submission" date="2022-07" db="EMBL/GenBank/DDBJ databases">
        <title>Phylogenomic reconstructions and comparative analyses of Kickxellomycotina fungi.</title>
        <authorList>
            <person name="Reynolds N.K."/>
            <person name="Stajich J.E."/>
            <person name="Barry K."/>
            <person name="Grigoriev I.V."/>
            <person name="Crous P."/>
            <person name="Smith M.E."/>
        </authorList>
    </citation>
    <scope>NUCLEOTIDE SEQUENCE</scope>
    <source>
        <strain evidence="1">BCRC 34780</strain>
    </source>
</reference>
<protein>
    <submittedName>
        <fullName evidence="1">Uncharacterized protein</fullName>
    </submittedName>
</protein>
<keyword evidence="2" id="KW-1185">Reference proteome</keyword>
<evidence type="ECO:0000313" key="1">
    <source>
        <dbReference type="EMBL" id="KAJ2802863.1"/>
    </source>
</evidence>
<gene>
    <name evidence="1" type="ORF">H4R21_002253</name>
</gene>
<dbReference type="Proteomes" id="UP001140087">
    <property type="component" value="Unassembled WGS sequence"/>
</dbReference>
<comment type="caution">
    <text evidence="1">The sequence shown here is derived from an EMBL/GenBank/DDBJ whole genome shotgun (WGS) entry which is preliminary data.</text>
</comment>
<evidence type="ECO:0000313" key="2">
    <source>
        <dbReference type="Proteomes" id="UP001140087"/>
    </source>
</evidence>
<accession>A0ACC1L8A1</accession>
<organism evidence="1 2">
    <name type="scientific">Coemansia helicoidea</name>
    <dbReference type="NCBI Taxonomy" id="1286919"/>
    <lineage>
        <taxon>Eukaryota</taxon>
        <taxon>Fungi</taxon>
        <taxon>Fungi incertae sedis</taxon>
        <taxon>Zoopagomycota</taxon>
        <taxon>Kickxellomycotina</taxon>
        <taxon>Kickxellomycetes</taxon>
        <taxon>Kickxellales</taxon>
        <taxon>Kickxellaceae</taxon>
        <taxon>Coemansia</taxon>
    </lineage>
</organism>
<dbReference type="EMBL" id="JANBUN010000556">
    <property type="protein sequence ID" value="KAJ2802863.1"/>
    <property type="molecule type" value="Genomic_DNA"/>
</dbReference>
<name>A0ACC1L8A1_9FUNG</name>
<sequence length="243" mass="25325">MGAAASAGEQDCPGCVARLLAPLQDMGLDLRLDAGAEGRLAAEIARLADAEAAASGRTRSQILDEVEAVFRARRRGIRRPWPRFDAGALLDSELVQGSMRLASQMFQLFRRFAAAYVSAAAEEAVSESAAKSLKTSVASGTSSTTPATTATTTTTMSPLVAASLPESKAPSTASPSPASSRTKTRSQGTNTKTATADSDDDADDDDADDSDEENDDEDNGKADNGNARSKSRSHNGNSRHATK</sequence>
<proteinExistence type="predicted"/>